<dbReference type="EMBL" id="CP020919">
    <property type="protein sequence ID" value="AWG26740.1"/>
    <property type="molecule type" value="Genomic_DNA"/>
</dbReference>
<protein>
    <submittedName>
        <fullName evidence="1">Uncharacterized protein</fullName>
    </submittedName>
</protein>
<keyword evidence="2" id="KW-1185">Reference proteome</keyword>
<accession>A0A2S1LSK0</accession>
<proteinExistence type="predicted"/>
<evidence type="ECO:0000313" key="2">
    <source>
        <dbReference type="Proteomes" id="UP000244677"/>
    </source>
</evidence>
<dbReference type="AlphaFoldDB" id="A0A2S1LSK0"/>
<dbReference type="Proteomes" id="UP000244677">
    <property type="component" value="Chromosome"/>
</dbReference>
<dbReference type="KEGG" id="fki:FK004_16645"/>
<name>A0A2S1LSK0_9FLAO</name>
<gene>
    <name evidence="1" type="ORF">FK004_16645</name>
</gene>
<organism evidence="1 2">
    <name type="scientific">Flavobacterium kingsejongi</name>
    <dbReference type="NCBI Taxonomy" id="1678728"/>
    <lineage>
        <taxon>Bacteria</taxon>
        <taxon>Pseudomonadati</taxon>
        <taxon>Bacteroidota</taxon>
        <taxon>Flavobacteriia</taxon>
        <taxon>Flavobacteriales</taxon>
        <taxon>Flavobacteriaceae</taxon>
        <taxon>Flavobacterium</taxon>
    </lineage>
</organism>
<sequence>MQCRLPKEILSFSISPDGRENPPFFREIWKDSGNRVNYCPDAMLLIEKTLQLSPKGSFESTKKLFN</sequence>
<evidence type="ECO:0000313" key="1">
    <source>
        <dbReference type="EMBL" id="AWG26740.1"/>
    </source>
</evidence>
<reference evidence="1 2" key="1">
    <citation type="submission" date="2017-04" db="EMBL/GenBank/DDBJ databases">
        <title>Complete genome sequence of Flavobacterium kingsejong AJ004.</title>
        <authorList>
            <person name="Lee P.C."/>
        </authorList>
    </citation>
    <scope>NUCLEOTIDE SEQUENCE [LARGE SCALE GENOMIC DNA]</scope>
    <source>
        <strain evidence="1 2">AJ004</strain>
    </source>
</reference>